<reference evidence="2" key="1">
    <citation type="submission" date="2017-01" db="EMBL/GenBank/DDBJ databases">
        <authorList>
            <person name="Varghese N."/>
            <person name="Submissions S."/>
        </authorList>
    </citation>
    <scope>NUCLEOTIDE SEQUENCE [LARGE SCALE GENOMIC DNA]</scope>
    <source>
        <strain evidence="2">ATCC 12950</strain>
    </source>
</reference>
<dbReference type="STRING" id="58117.SAMN05421833_106240"/>
<accession>A0A1N6YQA7</accession>
<protein>
    <recommendedName>
        <fullName evidence="3">DUF4265 domain-containing protein</fullName>
    </recommendedName>
</protein>
<name>A0A1N6YQA7_9ACTN</name>
<sequence length="195" mass="21302">MGSTQVSTSSWLRSARVRTSGVERKPIVSMVSPWSESTAMNADGRVKVWYRFVPREGWPQFDQEGVWATPLGGDLAQVDNVPFFVDGAAEGDIVRFIMDADGVRWVEERVEWSGRCTILVLPVSGGPKATARAVHEVFAPLGIGAEAYSAEFPLVALSVPSDADVRAVKAELNRGVEAGWWDYQEACVGDAWRTA</sequence>
<proteinExistence type="predicted"/>
<keyword evidence="2" id="KW-1185">Reference proteome</keyword>
<evidence type="ECO:0008006" key="3">
    <source>
        <dbReference type="Google" id="ProtNLM"/>
    </source>
</evidence>
<evidence type="ECO:0000313" key="2">
    <source>
        <dbReference type="Proteomes" id="UP000186096"/>
    </source>
</evidence>
<organism evidence="1 2">
    <name type="scientific">Microbispora rosea</name>
    <dbReference type="NCBI Taxonomy" id="58117"/>
    <lineage>
        <taxon>Bacteria</taxon>
        <taxon>Bacillati</taxon>
        <taxon>Actinomycetota</taxon>
        <taxon>Actinomycetes</taxon>
        <taxon>Streptosporangiales</taxon>
        <taxon>Streptosporangiaceae</taxon>
        <taxon>Microbispora</taxon>
    </lineage>
</organism>
<evidence type="ECO:0000313" key="1">
    <source>
        <dbReference type="EMBL" id="SIR16833.1"/>
    </source>
</evidence>
<dbReference type="InterPro" id="IPR025361">
    <property type="entry name" value="DUF4265"/>
</dbReference>
<dbReference type="Proteomes" id="UP000186096">
    <property type="component" value="Unassembled WGS sequence"/>
</dbReference>
<dbReference type="AlphaFoldDB" id="A0A1N6YQA7"/>
<dbReference type="EMBL" id="FTNI01000006">
    <property type="protein sequence ID" value="SIR16833.1"/>
    <property type="molecule type" value="Genomic_DNA"/>
</dbReference>
<gene>
    <name evidence="1" type="ORF">SAMN05421833_106240</name>
</gene>
<dbReference type="Pfam" id="PF14085">
    <property type="entry name" value="DUF4265"/>
    <property type="match status" value="1"/>
</dbReference>